<evidence type="ECO:0000256" key="2">
    <source>
        <dbReference type="SAM" id="SignalP"/>
    </source>
</evidence>
<evidence type="ECO:0000313" key="4">
    <source>
        <dbReference type="Proteomes" id="UP000813824"/>
    </source>
</evidence>
<dbReference type="AlphaFoldDB" id="A0A8K0UND2"/>
<gene>
    <name evidence="3" type="ORF">BXZ70DRAFT_937887</name>
</gene>
<accession>A0A8K0UND2</accession>
<evidence type="ECO:0000256" key="1">
    <source>
        <dbReference type="SAM" id="MobiDB-lite"/>
    </source>
</evidence>
<feature type="signal peptide" evidence="2">
    <location>
        <begin position="1"/>
        <end position="21"/>
    </location>
</feature>
<organism evidence="3 4">
    <name type="scientific">Cristinia sonorae</name>
    <dbReference type="NCBI Taxonomy" id="1940300"/>
    <lineage>
        <taxon>Eukaryota</taxon>
        <taxon>Fungi</taxon>
        <taxon>Dikarya</taxon>
        <taxon>Basidiomycota</taxon>
        <taxon>Agaricomycotina</taxon>
        <taxon>Agaricomycetes</taxon>
        <taxon>Agaricomycetidae</taxon>
        <taxon>Agaricales</taxon>
        <taxon>Pleurotineae</taxon>
        <taxon>Stephanosporaceae</taxon>
        <taxon>Cristinia</taxon>
    </lineage>
</organism>
<keyword evidence="2" id="KW-0732">Signal</keyword>
<feature type="chain" id="PRO_5035423802" evidence="2">
    <location>
        <begin position="22"/>
        <end position="249"/>
    </location>
</feature>
<feature type="compositionally biased region" description="Low complexity" evidence="1">
    <location>
        <begin position="106"/>
        <end position="122"/>
    </location>
</feature>
<feature type="region of interest" description="Disordered" evidence="1">
    <location>
        <begin position="22"/>
        <end position="43"/>
    </location>
</feature>
<sequence>MRTPVIAISLLGAAVLSPTFAAPTTSPAHHTADTHTAHRQVGSGGVGGLLAARSLSGLGLGELVSRAPVPTRDSSAKWSIAPREFWKKIGSTANLKKRLGDDKTMGGNAHSGSSGAVNGGSVYNSDPTQNEGMPVIMNLNSNNAGLGGESTSGCAASGKSGKAGLGGNASSGNSGNAMGGSVDGPPSGMFNMNSNNAGTAGESLTGCATGGDTYDPERDAVPSDAVDAEESSFEGPIQEDHIPFSNEQQ</sequence>
<dbReference type="EMBL" id="JAEVFJ010000015">
    <property type="protein sequence ID" value="KAH8100574.1"/>
    <property type="molecule type" value="Genomic_DNA"/>
</dbReference>
<name>A0A8K0UND2_9AGAR</name>
<dbReference type="OrthoDB" id="2803985at2759"/>
<reference evidence="3" key="1">
    <citation type="journal article" date="2021" name="New Phytol.">
        <title>Evolutionary innovations through gain and loss of genes in the ectomycorrhizal Boletales.</title>
        <authorList>
            <person name="Wu G."/>
            <person name="Miyauchi S."/>
            <person name="Morin E."/>
            <person name="Kuo A."/>
            <person name="Drula E."/>
            <person name="Varga T."/>
            <person name="Kohler A."/>
            <person name="Feng B."/>
            <person name="Cao Y."/>
            <person name="Lipzen A."/>
            <person name="Daum C."/>
            <person name="Hundley H."/>
            <person name="Pangilinan J."/>
            <person name="Johnson J."/>
            <person name="Barry K."/>
            <person name="LaButti K."/>
            <person name="Ng V."/>
            <person name="Ahrendt S."/>
            <person name="Min B."/>
            <person name="Choi I.G."/>
            <person name="Park H."/>
            <person name="Plett J.M."/>
            <person name="Magnuson J."/>
            <person name="Spatafora J.W."/>
            <person name="Nagy L.G."/>
            <person name="Henrissat B."/>
            <person name="Grigoriev I.V."/>
            <person name="Yang Z.L."/>
            <person name="Xu J."/>
            <person name="Martin F.M."/>
        </authorList>
    </citation>
    <scope>NUCLEOTIDE SEQUENCE</scope>
    <source>
        <strain evidence="3">KKN 215</strain>
    </source>
</reference>
<protein>
    <submittedName>
        <fullName evidence="3">Uncharacterized protein</fullName>
    </submittedName>
</protein>
<feature type="region of interest" description="Disordered" evidence="1">
    <location>
        <begin position="98"/>
        <end position="130"/>
    </location>
</feature>
<keyword evidence="4" id="KW-1185">Reference proteome</keyword>
<proteinExistence type="predicted"/>
<dbReference type="Proteomes" id="UP000813824">
    <property type="component" value="Unassembled WGS sequence"/>
</dbReference>
<feature type="region of interest" description="Disordered" evidence="1">
    <location>
        <begin position="193"/>
        <end position="249"/>
    </location>
</feature>
<evidence type="ECO:0000313" key="3">
    <source>
        <dbReference type="EMBL" id="KAH8100574.1"/>
    </source>
</evidence>
<feature type="compositionally biased region" description="Low complexity" evidence="1">
    <location>
        <begin position="151"/>
        <end position="160"/>
    </location>
</feature>
<comment type="caution">
    <text evidence="3">The sequence shown here is derived from an EMBL/GenBank/DDBJ whole genome shotgun (WGS) entry which is preliminary data.</text>
</comment>
<feature type="region of interest" description="Disordered" evidence="1">
    <location>
        <begin position="149"/>
        <end position="180"/>
    </location>
</feature>